<evidence type="ECO:0008006" key="4">
    <source>
        <dbReference type="Google" id="ProtNLM"/>
    </source>
</evidence>
<comment type="similarity">
    <text evidence="1">Belongs to the CDK5RAP3 family.</text>
</comment>
<proteinExistence type="inferred from homology"/>
<dbReference type="EMBL" id="JACGCM010001219">
    <property type="protein sequence ID" value="KAF6158704.1"/>
    <property type="molecule type" value="Genomic_DNA"/>
</dbReference>
<comment type="caution">
    <text evidence="2">The sequence shown here is derived from an EMBL/GenBank/DDBJ whole genome shotgun (WGS) entry which is preliminary data.</text>
</comment>
<dbReference type="GO" id="GO:0007346">
    <property type="term" value="P:regulation of mitotic cell cycle"/>
    <property type="evidence" value="ECO:0007669"/>
    <property type="project" value="TreeGrafter"/>
</dbReference>
<dbReference type="GO" id="GO:0012505">
    <property type="term" value="C:endomembrane system"/>
    <property type="evidence" value="ECO:0007669"/>
    <property type="project" value="TreeGrafter"/>
</dbReference>
<dbReference type="AlphaFoldDB" id="A0A7J7MV39"/>
<gene>
    <name evidence="2" type="ORF">GIB67_040218</name>
</gene>
<dbReference type="Proteomes" id="UP000541444">
    <property type="component" value="Unassembled WGS sequence"/>
</dbReference>
<sequence>MQDPSNVHNLPIDIAFARLGEWLVDRKKIPTDWRKRLGVIRAKISSAFPLLPKDLDPFFQTLDFQVIGYTEAKQIYDTLLKSAPESRNIFGRLSGAAGEWESIVRAFEKDHVYLGEAAQVMVQNVNYEIPYQKKQVQKIQQQLAELDRKEVEIKRSASLSAAKYVEACQELGLEGKNVRLELLETAKSVPVIFSNFLEVIYGESVSQAMEYYSNFVRDAHTENKKPVLPNLKDLVEHPPSLKISVSIEDHDSMTNAPSYVTGDLAPDTDVATDIIDWDISLEIAQIDWDIGTVEEPDETENGLGPYEIVSSNEALEASLAESCVESWDVSVENPQVDILEDVLPENQSAVQSASTEAVDDKEMASQLLATEYRNNILDDLFEIKAFLDQRFVELRNEETSSLQHQVQAVAPFILQQYTSDAIQEMVKNISLAISMLTNRKTRDLIMILNSKRFLDRLVASLEEKKHREVKLKESLNELSTKRMELQNILSSSWPKQVSLILELIDMSSKFAIFFTCFFSSK</sequence>
<evidence type="ECO:0000313" key="3">
    <source>
        <dbReference type="Proteomes" id="UP000541444"/>
    </source>
</evidence>
<dbReference type="PANTHER" id="PTHR14894:SF0">
    <property type="entry name" value="CDK5 REGULATORY SUBUNIT-ASSOCIATED PROTEIN 3"/>
    <property type="match status" value="1"/>
</dbReference>
<keyword evidence="3" id="KW-1185">Reference proteome</keyword>
<accession>A0A7J7MV39</accession>
<evidence type="ECO:0000256" key="1">
    <source>
        <dbReference type="ARBA" id="ARBA00007478"/>
    </source>
</evidence>
<organism evidence="2 3">
    <name type="scientific">Kingdonia uniflora</name>
    <dbReference type="NCBI Taxonomy" id="39325"/>
    <lineage>
        <taxon>Eukaryota</taxon>
        <taxon>Viridiplantae</taxon>
        <taxon>Streptophyta</taxon>
        <taxon>Embryophyta</taxon>
        <taxon>Tracheophyta</taxon>
        <taxon>Spermatophyta</taxon>
        <taxon>Magnoliopsida</taxon>
        <taxon>Ranunculales</taxon>
        <taxon>Circaeasteraceae</taxon>
        <taxon>Kingdonia</taxon>
    </lineage>
</organism>
<dbReference type="Pfam" id="PF05600">
    <property type="entry name" value="CDK5RAP3"/>
    <property type="match status" value="1"/>
</dbReference>
<dbReference type="OrthoDB" id="340432at2759"/>
<reference evidence="2 3" key="1">
    <citation type="journal article" date="2020" name="IScience">
        <title>Genome Sequencing of the Endangered Kingdonia uniflora (Circaeasteraceae, Ranunculales) Reveals Potential Mechanisms of Evolutionary Specialization.</title>
        <authorList>
            <person name="Sun Y."/>
            <person name="Deng T."/>
            <person name="Zhang A."/>
            <person name="Moore M.J."/>
            <person name="Landis J.B."/>
            <person name="Lin N."/>
            <person name="Zhang H."/>
            <person name="Zhang X."/>
            <person name="Huang J."/>
            <person name="Zhang X."/>
            <person name="Sun H."/>
            <person name="Wang H."/>
        </authorList>
    </citation>
    <scope>NUCLEOTIDE SEQUENCE [LARGE SCALE GENOMIC DNA]</scope>
    <source>
        <strain evidence="2">TB1705</strain>
        <tissue evidence="2">Leaf</tissue>
    </source>
</reference>
<dbReference type="InterPro" id="IPR008491">
    <property type="entry name" value="CDK5RAP3"/>
</dbReference>
<name>A0A7J7MV39_9MAGN</name>
<protein>
    <recommendedName>
        <fullName evidence="4">CDK5RAP3-like protein</fullName>
    </recommendedName>
</protein>
<evidence type="ECO:0000313" key="2">
    <source>
        <dbReference type="EMBL" id="KAF6158704.1"/>
    </source>
</evidence>
<dbReference type="PANTHER" id="PTHR14894">
    <property type="entry name" value="CDK5 REGULATORY SUBUNIT-ASSOCIATED PROTEIN 3"/>
    <property type="match status" value="1"/>
</dbReference>